<proteinExistence type="predicted"/>
<accession>A0A7S1KEM0</accession>
<dbReference type="AlphaFoldDB" id="A0A7S1KEM0"/>
<dbReference type="InterPro" id="IPR036812">
    <property type="entry name" value="NAD(P)_OxRdtase_dom_sf"/>
</dbReference>
<feature type="signal peptide" evidence="2">
    <location>
        <begin position="1"/>
        <end position="23"/>
    </location>
</feature>
<dbReference type="PANTHER" id="PTHR43364">
    <property type="entry name" value="NADH-SPECIFIC METHYLGLYOXAL REDUCTASE-RELATED"/>
    <property type="match status" value="1"/>
</dbReference>
<dbReference type="InterPro" id="IPR020471">
    <property type="entry name" value="AKR"/>
</dbReference>
<dbReference type="EMBL" id="HBGB01045188">
    <property type="protein sequence ID" value="CAD9071502.1"/>
    <property type="molecule type" value="Transcribed_RNA"/>
</dbReference>
<dbReference type="PRINTS" id="PR00069">
    <property type="entry name" value="ALDKETRDTASE"/>
</dbReference>
<keyword evidence="2" id="KW-0732">Signal</keyword>
<evidence type="ECO:0000313" key="4">
    <source>
        <dbReference type="EMBL" id="CAD9071502.1"/>
    </source>
</evidence>
<dbReference type="Gene3D" id="3.20.20.100">
    <property type="entry name" value="NADP-dependent oxidoreductase domain"/>
    <property type="match status" value="1"/>
</dbReference>
<dbReference type="SUPFAM" id="SSF51430">
    <property type="entry name" value="NAD(P)-linked oxidoreductase"/>
    <property type="match status" value="1"/>
</dbReference>
<dbReference type="InterPro" id="IPR023210">
    <property type="entry name" value="NADP_OxRdtase_dom"/>
</dbReference>
<feature type="region of interest" description="Disordered" evidence="1">
    <location>
        <begin position="37"/>
        <end position="56"/>
    </location>
</feature>
<evidence type="ECO:0000256" key="1">
    <source>
        <dbReference type="SAM" id="MobiDB-lite"/>
    </source>
</evidence>
<feature type="compositionally biased region" description="Polar residues" evidence="1">
    <location>
        <begin position="37"/>
        <end position="48"/>
    </location>
</feature>
<dbReference type="Pfam" id="PF00248">
    <property type="entry name" value="Aldo_ket_red"/>
    <property type="match status" value="1"/>
</dbReference>
<evidence type="ECO:0000259" key="3">
    <source>
        <dbReference type="Pfam" id="PF00248"/>
    </source>
</evidence>
<dbReference type="GO" id="GO:0016491">
    <property type="term" value="F:oxidoreductase activity"/>
    <property type="evidence" value="ECO:0007669"/>
    <property type="project" value="InterPro"/>
</dbReference>
<feature type="chain" id="PRO_5031091361" description="NADP-dependent oxidoreductase domain-containing protein" evidence="2">
    <location>
        <begin position="24"/>
        <end position="434"/>
    </location>
</feature>
<organism evidence="4">
    <name type="scientific">Vitrella brassicaformis</name>
    <dbReference type="NCBI Taxonomy" id="1169539"/>
    <lineage>
        <taxon>Eukaryota</taxon>
        <taxon>Sar</taxon>
        <taxon>Alveolata</taxon>
        <taxon>Colpodellida</taxon>
        <taxon>Vitrellaceae</taxon>
        <taxon>Vitrella</taxon>
    </lineage>
</organism>
<protein>
    <recommendedName>
        <fullName evidence="3">NADP-dependent oxidoreductase domain-containing protein</fullName>
    </recommendedName>
</protein>
<dbReference type="PANTHER" id="PTHR43364:SF17">
    <property type="entry name" value="ALDO KETO REDUCTASE"/>
    <property type="match status" value="1"/>
</dbReference>
<feature type="domain" description="NADP-dependent oxidoreductase" evidence="3">
    <location>
        <begin position="77"/>
        <end position="423"/>
    </location>
</feature>
<reference evidence="4" key="1">
    <citation type="submission" date="2021-01" db="EMBL/GenBank/DDBJ databases">
        <authorList>
            <person name="Corre E."/>
            <person name="Pelletier E."/>
            <person name="Niang G."/>
            <person name="Scheremetjew M."/>
            <person name="Finn R."/>
            <person name="Kale V."/>
            <person name="Holt S."/>
            <person name="Cochrane G."/>
            <person name="Meng A."/>
            <person name="Brown T."/>
            <person name="Cohen L."/>
        </authorList>
    </citation>
    <scope>NUCLEOTIDE SEQUENCE</scope>
    <source>
        <strain evidence="4">CCMP3346</strain>
    </source>
</reference>
<sequence length="434" mass="48468">MLSLSLLVLVVMLGLQMKLPCLALPSAFVSPLRRLAQTRSSPPSSSAQKRGLALMSEGEGVRATRRLGFSDMMVTPVCLGTMTWGEQNSEDEAHAQLDYAIKERGVNFIDTAEMYPVPTAQHTQGLTEKYLGTWLAKNQDWRHKIYIATKVAGFMADSYMVAGRLKENGYLAINGKQKGPARHDPESIHRACRASLARMQTSYIDLYQLHWPDRYVPKFGSTVYDPAQHYPTAVPFEIICRAIKELLDEGLIRSWGLSNETPFGVAQFAAAAHRVGIPKPVSIQNSFSLVHREFEQTLAESCAHWNYNLSLLPWSPLAGGALSGKYLEGQKPEGARMTIWPFFQSRWLNPRCVSAIERYKALADAEGMSLTTLSLAWINSRNYMENGSTIIGATKMDQLKECIDAFEEGVTLSERTLEAIDEVHLDCRDPSQFI</sequence>
<gene>
    <name evidence="4" type="ORF">VBRA1451_LOCUS26585</name>
</gene>
<name>A0A7S1KEM0_9ALVE</name>
<dbReference type="InterPro" id="IPR050523">
    <property type="entry name" value="AKR_Detox_Biosynth"/>
</dbReference>
<dbReference type="CDD" id="cd19094">
    <property type="entry name" value="AKR_Tas-like"/>
    <property type="match status" value="1"/>
</dbReference>
<evidence type="ECO:0000256" key="2">
    <source>
        <dbReference type="SAM" id="SignalP"/>
    </source>
</evidence>